<dbReference type="AlphaFoldDB" id="A0A1G2RKF1"/>
<dbReference type="STRING" id="1802461.A3B24_00065"/>
<sequence>MKRVFLIHGWEGNPEKDWFVWIKKELEQKGFNVIAPAMPDPMNPKMDAWVSYLTEAVGTPNQDTYFIGHSLGCITILRYLETLQDDQKIGGTVLVAGFGSNLEYADYKNELIGFFETPIDWERIKKHCSSFVAIHSTDDPWVLVKHNALFREKLGARSIIEQGRGHFNDKEYPVILDAFLGIITKR</sequence>
<protein>
    <recommendedName>
        <fullName evidence="3">Alpha/beta hydrolase</fullName>
    </recommendedName>
</protein>
<dbReference type="GO" id="GO:0016787">
    <property type="term" value="F:hydrolase activity"/>
    <property type="evidence" value="ECO:0007669"/>
    <property type="project" value="InterPro"/>
</dbReference>
<dbReference type="InterPro" id="IPR010662">
    <property type="entry name" value="RBBP9/YdeN"/>
</dbReference>
<evidence type="ECO:0000313" key="1">
    <source>
        <dbReference type="EMBL" id="OHA72849.1"/>
    </source>
</evidence>
<dbReference type="SUPFAM" id="SSF53474">
    <property type="entry name" value="alpha/beta-Hydrolases"/>
    <property type="match status" value="1"/>
</dbReference>
<dbReference type="PANTHER" id="PTHR15394:SF3">
    <property type="entry name" value="SERINE HYDROLASE RBBP9"/>
    <property type="match status" value="1"/>
</dbReference>
<reference evidence="1 2" key="1">
    <citation type="journal article" date="2016" name="Nat. Commun.">
        <title>Thousands of microbial genomes shed light on interconnected biogeochemical processes in an aquifer system.</title>
        <authorList>
            <person name="Anantharaman K."/>
            <person name="Brown C.T."/>
            <person name="Hug L.A."/>
            <person name="Sharon I."/>
            <person name="Castelle C.J."/>
            <person name="Probst A.J."/>
            <person name="Thomas B.C."/>
            <person name="Singh A."/>
            <person name="Wilkins M.J."/>
            <person name="Karaoz U."/>
            <person name="Brodie E.L."/>
            <person name="Williams K.H."/>
            <person name="Hubbard S.S."/>
            <person name="Banfield J.F."/>
        </authorList>
    </citation>
    <scope>NUCLEOTIDE SEQUENCE [LARGE SCALE GENOMIC DNA]</scope>
</reference>
<evidence type="ECO:0000313" key="2">
    <source>
        <dbReference type="Proteomes" id="UP000176917"/>
    </source>
</evidence>
<organism evidence="1 2">
    <name type="scientific">Candidatus Wildermuthbacteria bacterium RIFCSPLOWO2_01_FULL_48_16</name>
    <dbReference type="NCBI Taxonomy" id="1802461"/>
    <lineage>
        <taxon>Bacteria</taxon>
        <taxon>Candidatus Wildermuthiibacteriota</taxon>
    </lineage>
</organism>
<proteinExistence type="predicted"/>
<evidence type="ECO:0008006" key="3">
    <source>
        <dbReference type="Google" id="ProtNLM"/>
    </source>
</evidence>
<dbReference type="InterPro" id="IPR029058">
    <property type="entry name" value="AB_hydrolase_fold"/>
</dbReference>
<comment type="caution">
    <text evidence="1">The sequence shown here is derived from an EMBL/GenBank/DDBJ whole genome shotgun (WGS) entry which is preliminary data.</text>
</comment>
<dbReference type="Gene3D" id="3.40.50.1820">
    <property type="entry name" value="alpha/beta hydrolase"/>
    <property type="match status" value="1"/>
</dbReference>
<dbReference type="Proteomes" id="UP000176917">
    <property type="component" value="Unassembled WGS sequence"/>
</dbReference>
<gene>
    <name evidence="1" type="ORF">A3B24_00065</name>
</gene>
<dbReference type="EMBL" id="MHUG01000021">
    <property type="protein sequence ID" value="OHA72849.1"/>
    <property type="molecule type" value="Genomic_DNA"/>
</dbReference>
<name>A0A1G2RKF1_9BACT</name>
<accession>A0A1G2RKF1</accession>
<dbReference type="PANTHER" id="PTHR15394">
    <property type="entry name" value="SERINE HYDROLASE RBBP9"/>
    <property type="match status" value="1"/>
</dbReference>
<dbReference type="Pfam" id="PF06821">
    <property type="entry name" value="Ser_hydrolase"/>
    <property type="match status" value="1"/>
</dbReference>